<protein>
    <submittedName>
        <fullName evidence="2">Uncharacterized protein</fullName>
    </submittedName>
</protein>
<organism evidence="2 3">
    <name type="scientific">Eumeta variegata</name>
    <name type="common">Bagworm moth</name>
    <name type="synonym">Eumeta japonica</name>
    <dbReference type="NCBI Taxonomy" id="151549"/>
    <lineage>
        <taxon>Eukaryota</taxon>
        <taxon>Metazoa</taxon>
        <taxon>Ecdysozoa</taxon>
        <taxon>Arthropoda</taxon>
        <taxon>Hexapoda</taxon>
        <taxon>Insecta</taxon>
        <taxon>Pterygota</taxon>
        <taxon>Neoptera</taxon>
        <taxon>Endopterygota</taxon>
        <taxon>Lepidoptera</taxon>
        <taxon>Glossata</taxon>
        <taxon>Ditrysia</taxon>
        <taxon>Tineoidea</taxon>
        <taxon>Psychidae</taxon>
        <taxon>Oiketicinae</taxon>
        <taxon>Eumeta</taxon>
    </lineage>
</organism>
<reference evidence="2 3" key="1">
    <citation type="journal article" date="2019" name="Commun. Biol.">
        <title>The bagworm genome reveals a unique fibroin gene that provides high tensile strength.</title>
        <authorList>
            <person name="Kono N."/>
            <person name="Nakamura H."/>
            <person name="Ohtoshi R."/>
            <person name="Tomita M."/>
            <person name="Numata K."/>
            <person name="Arakawa K."/>
        </authorList>
    </citation>
    <scope>NUCLEOTIDE SEQUENCE [LARGE SCALE GENOMIC DNA]</scope>
</reference>
<evidence type="ECO:0000313" key="3">
    <source>
        <dbReference type="Proteomes" id="UP000299102"/>
    </source>
</evidence>
<accession>A0A4C1V314</accession>
<keyword evidence="3" id="KW-1185">Reference proteome</keyword>
<evidence type="ECO:0000256" key="1">
    <source>
        <dbReference type="SAM" id="MobiDB-lite"/>
    </source>
</evidence>
<comment type="caution">
    <text evidence="2">The sequence shown here is derived from an EMBL/GenBank/DDBJ whole genome shotgun (WGS) entry which is preliminary data.</text>
</comment>
<dbReference type="AlphaFoldDB" id="A0A4C1V314"/>
<name>A0A4C1V314_EUMVA</name>
<sequence length="228" mass="25125">MAERSTPYLRNGGYTRTDLRRMVMPASKTGDAAHETEIPKSLKSRKNSFKQALVNYKEPKLSLKLLRVAGLNLSLQRMKATATELYDVQLYSPVSSHVLNTGMAPVAPSALPKQRNQRRTKELSPNNFVRQQTRAEAPFRSVAKAITLNHNRAEHARAAGRRARTARCCIPCQILNENEAGTTSTSGPGSSGHDDDAESAKNSFICQSERGVLARLANDPDPTFSTKF</sequence>
<dbReference type="EMBL" id="BGZK01000267">
    <property type="protein sequence ID" value="GBP32930.1"/>
    <property type="molecule type" value="Genomic_DNA"/>
</dbReference>
<feature type="region of interest" description="Disordered" evidence="1">
    <location>
        <begin position="179"/>
        <end position="202"/>
    </location>
</feature>
<gene>
    <name evidence="2" type="ORF">EVAR_20107_1</name>
</gene>
<dbReference type="Proteomes" id="UP000299102">
    <property type="component" value="Unassembled WGS sequence"/>
</dbReference>
<proteinExistence type="predicted"/>
<evidence type="ECO:0000313" key="2">
    <source>
        <dbReference type="EMBL" id="GBP32930.1"/>
    </source>
</evidence>